<sequence length="349" mass="37230">MFSPFLLLAAAAAAASPTGPVPGEVKIFKDWYVACDNIWSCEAGTLSDDASELFTAQVVRIRREGGPDAPFRIELTPHEEQAKGPARLVIDDGKPHSGTPDSEGDTWLDEAQSMAIARGLANGKSARVVLSDGSAIPISLAGSSAALRYIDAIQQRAGTSGAIVATGAKPDTAQPPETPQLTARAATSLIELPDLKAYPKVVADSGCEFRMEGAEDSVEPLGQHNGKDLALVLIACDSGAYNFGSVVMIAERPMEDPDARWTFRNAKFDGETGWGDEEQVAQVVNASFDPATGTLSEFAKGRGLGDCGTANSYAWDGEQFRLSERHEMDDCRGAWDWPRVWVAEVSVVR</sequence>
<evidence type="ECO:0000256" key="2">
    <source>
        <dbReference type="SAM" id="SignalP"/>
    </source>
</evidence>
<dbReference type="InterPro" id="IPR009560">
    <property type="entry name" value="DUF1176"/>
</dbReference>
<name>A0A7V8RF20_9SPHN</name>
<keyword evidence="4" id="KW-1185">Reference proteome</keyword>
<accession>A0A7V8RF20</accession>
<keyword evidence="2" id="KW-0732">Signal</keyword>
<dbReference type="EMBL" id="VDES01000002">
    <property type="protein sequence ID" value="MBA1375228.1"/>
    <property type="molecule type" value="Genomic_DNA"/>
</dbReference>
<dbReference type="AlphaFoldDB" id="A0A7V8RF20"/>
<dbReference type="Pfam" id="PF06674">
    <property type="entry name" value="DUF1176"/>
    <property type="match status" value="1"/>
</dbReference>
<feature type="region of interest" description="Disordered" evidence="1">
    <location>
        <begin position="83"/>
        <end position="106"/>
    </location>
</feature>
<reference evidence="3 4" key="1">
    <citation type="journal article" date="1994" name="Int. J. Syst. Bacteriol.">
        <title>Phylogenetic positions of novel aerobic, bacteriochlorophyll a-containing bacteria and description of Roseococcus thiosulfatophilus gen. nov., sp. nov., Erythromicrobium ramosum gen. nov., sp. nov., and Erythrobacter litoralis sp. nov.</title>
        <authorList>
            <person name="Yurkov V."/>
            <person name="Stackebrandt E."/>
            <person name="Holmes A."/>
            <person name="Fuerst J.A."/>
            <person name="Hugenholtz P."/>
            <person name="Golecki J."/>
            <person name="Gad'on N."/>
            <person name="Gorlenko V.M."/>
            <person name="Kompantseva E.I."/>
            <person name="Drews G."/>
        </authorList>
    </citation>
    <scope>NUCLEOTIDE SEQUENCE [LARGE SCALE GENOMIC DNA]</scope>
    <source>
        <strain evidence="3 4">KR-99</strain>
    </source>
</reference>
<protein>
    <submittedName>
        <fullName evidence="3">DUF1176 domain-containing protein</fullName>
    </submittedName>
</protein>
<comment type="caution">
    <text evidence="3">The sequence shown here is derived from an EMBL/GenBank/DDBJ whole genome shotgun (WGS) entry which is preliminary data.</text>
</comment>
<organism evidence="3 4">
    <name type="scientific">Sphingomonas ursincola</name>
    <dbReference type="NCBI Taxonomy" id="56361"/>
    <lineage>
        <taxon>Bacteria</taxon>
        <taxon>Pseudomonadati</taxon>
        <taxon>Pseudomonadota</taxon>
        <taxon>Alphaproteobacteria</taxon>
        <taxon>Sphingomonadales</taxon>
        <taxon>Sphingomonadaceae</taxon>
        <taxon>Sphingomonas</taxon>
    </lineage>
</organism>
<evidence type="ECO:0000256" key="1">
    <source>
        <dbReference type="SAM" id="MobiDB-lite"/>
    </source>
</evidence>
<dbReference type="Proteomes" id="UP000589292">
    <property type="component" value="Unassembled WGS sequence"/>
</dbReference>
<evidence type="ECO:0000313" key="3">
    <source>
        <dbReference type="EMBL" id="MBA1375228.1"/>
    </source>
</evidence>
<feature type="signal peptide" evidence="2">
    <location>
        <begin position="1"/>
        <end position="15"/>
    </location>
</feature>
<dbReference type="RefSeq" id="WP_181267794.1">
    <property type="nucleotide sequence ID" value="NZ_BAAAGB010000001.1"/>
</dbReference>
<evidence type="ECO:0000313" key="4">
    <source>
        <dbReference type="Proteomes" id="UP000589292"/>
    </source>
</evidence>
<proteinExistence type="predicted"/>
<gene>
    <name evidence="3" type="ORF">FG486_12840</name>
</gene>
<feature type="chain" id="PRO_5031060077" evidence="2">
    <location>
        <begin position="16"/>
        <end position="349"/>
    </location>
</feature>